<name>A0AC35G618_9BILA</name>
<evidence type="ECO:0000313" key="1">
    <source>
        <dbReference type="Proteomes" id="UP000887580"/>
    </source>
</evidence>
<reference evidence="2" key="1">
    <citation type="submission" date="2022-11" db="UniProtKB">
        <authorList>
            <consortium name="WormBaseParasite"/>
        </authorList>
    </citation>
    <scope>IDENTIFICATION</scope>
</reference>
<dbReference type="Proteomes" id="UP000887580">
    <property type="component" value="Unplaced"/>
</dbReference>
<evidence type="ECO:0000313" key="2">
    <source>
        <dbReference type="WBParaSite" id="PS1159_v2.g24364.t1"/>
    </source>
</evidence>
<proteinExistence type="predicted"/>
<accession>A0AC35G618</accession>
<protein>
    <submittedName>
        <fullName evidence="2">G-protein coupled receptors family 1 profile domain-containing protein</fullName>
    </submittedName>
</protein>
<organism evidence="1 2">
    <name type="scientific">Panagrolaimus sp. PS1159</name>
    <dbReference type="NCBI Taxonomy" id="55785"/>
    <lineage>
        <taxon>Eukaryota</taxon>
        <taxon>Metazoa</taxon>
        <taxon>Ecdysozoa</taxon>
        <taxon>Nematoda</taxon>
        <taxon>Chromadorea</taxon>
        <taxon>Rhabditida</taxon>
        <taxon>Tylenchina</taxon>
        <taxon>Panagrolaimomorpha</taxon>
        <taxon>Panagrolaimoidea</taxon>
        <taxon>Panagrolaimidae</taxon>
        <taxon>Panagrolaimus</taxon>
    </lineage>
</organism>
<sequence>MGSSSWSDFENEKFSEQQFLQFYNIAVSDFISPNSNNNDHINEEWFRITTAFSYGILAFAGLLSFAGLLCNCLFCYVIWRSKKLHTVTHMLMTNLALSNILFLLFHPPFFMSTYILQTNWIFGTIMCKASFSIMYVTATGSFYFMSLVAIDRWLAIFRRKSRLNKRKCIGLTAFVWLIAFTVASPYLYLSGEVNIMGKEFSGIHDPDIIPNRVQCGIDCPSCKRVLQITTIIAQYGIPLCILCWSPLFSVGVLHAYKLIKNDSLSIYIYTSMIALLGVVLTPCFYLLNDGFRKQIFLIVPCCKSHNVIQNTKAQDNTSNLENVLKSQEPNRAQQCSPLLASGNSTKQSSMELTARFSGSDIISYTPRKASIDLPSKHSLDAKVKHVRV</sequence>
<dbReference type="WBParaSite" id="PS1159_v2.g24364.t1">
    <property type="protein sequence ID" value="PS1159_v2.g24364.t1"/>
    <property type="gene ID" value="PS1159_v2.g24364"/>
</dbReference>